<accession>A0A9N9KU97</accession>
<name>A0A9N9KU97_9HELO</name>
<proteinExistence type="predicted"/>
<keyword evidence="2" id="KW-1185">Reference proteome</keyword>
<dbReference type="Proteomes" id="UP000696280">
    <property type="component" value="Unassembled WGS sequence"/>
</dbReference>
<organism evidence="1 2">
    <name type="scientific">Hymenoscyphus fraxineus</name>
    <dbReference type="NCBI Taxonomy" id="746836"/>
    <lineage>
        <taxon>Eukaryota</taxon>
        <taxon>Fungi</taxon>
        <taxon>Dikarya</taxon>
        <taxon>Ascomycota</taxon>
        <taxon>Pezizomycotina</taxon>
        <taxon>Leotiomycetes</taxon>
        <taxon>Helotiales</taxon>
        <taxon>Helotiaceae</taxon>
        <taxon>Hymenoscyphus</taxon>
    </lineage>
</organism>
<reference evidence="1" key="1">
    <citation type="submission" date="2021-07" db="EMBL/GenBank/DDBJ databases">
        <authorList>
            <person name="Durling M."/>
        </authorList>
    </citation>
    <scope>NUCLEOTIDE SEQUENCE</scope>
</reference>
<dbReference type="EMBL" id="CAJVRL010000052">
    <property type="protein sequence ID" value="CAG8953816.1"/>
    <property type="molecule type" value="Genomic_DNA"/>
</dbReference>
<evidence type="ECO:0000313" key="1">
    <source>
        <dbReference type="EMBL" id="CAG8953816.1"/>
    </source>
</evidence>
<sequence length="315" mass="36527">MLIDQQQPASHIRERPLLNIKDCIAQGVDTLECGRYDERTFPSLFQEWTLSSVTSWFDNDGLRYILPRRRYHPPRPGFLYEWFRQSDKFIFFGRLSKHWLAHRLQFERFDGDGGPPLDFPCGAYYKETTRTIFVDVNHVLNNHEIAVFENSWHAWAISALLHQMLHAFMCTFAQPGFIECAHRGNGRHGHGLPFLISMLNINNALRSVLGDRLMVSDQELGPDMLESMVMDAWRPDPSDLTLVEEMRTLGIPDGTRYLLVHGFWSDPDPRYTPPTLRRETQRIRETIWFKLITTYKAPNATLSGTVSGKFPGLDE</sequence>
<comment type="caution">
    <text evidence="1">The sequence shown here is derived from an EMBL/GenBank/DDBJ whole genome shotgun (WGS) entry which is preliminary data.</text>
</comment>
<gene>
    <name evidence="1" type="ORF">HYFRA_00006708</name>
</gene>
<evidence type="ECO:0000313" key="2">
    <source>
        <dbReference type="Proteomes" id="UP000696280"/>
    </source>
</evidence>
<dbReference type="AlphaFoldDB" id="A0A9N9KU97"/>
<protein>
    <submittedName>
        <fullName evidence="1">Uncharacterized protein</fullName>
    </submittedName>
</protein>